<comment type="caution">
    <text evidence="2">The sequence shown here is derived from an EMBL/GenBank/DDBJ whole genome shotgun (WGS) entry which is preliminary data.</text>
</comment>
<organism evidence="2 3">
    <name type="scientific">Paraglomus brasilianum</name>
    <dbReference type="NCBI Taxonomy" id="144538"/>
    <lineage>
        <taxon>Eukaryota</taxon>
        <taxon>Fungi</taxon>
        <taxon>Fungi incertae sedis</taxon>
        <taxon>Mucoromycota</taxon>
        <taxon>Glomeromycotina</taxon>
        <taxon>Glomeromycetes</taxon>
        <taxon>Paraglomerales</taxon>
        <taxon>Paraglomeraceae</taxon>
        <taxon>Paraglomus</taxon>
    </lineage>
</organism>
<dbReference type="OrthoDB" id="5778525at2759"/>
<accession>A0A9N8ZN43</accession>
<evidence type="ECO:0000259" key="1">
    <source>
        <dbReference type="PROSITE" id="PS50888"/>
    </source>
</evidence>
<feature type="domain" description="BHLH" evidence="1">
    <location>
        <begin position="5"/>
        <end position="59"/>
    </location>
</feature>
<dbReference type="SUPFAM" id="SSF47459">
    <property type="entry name" value="HLH, helix-loop-helix DNA-binding domain"/>
    <property type="match status" value="1"/>
</dbReference>
<proteinExistence type="predicted"/>
<keyword evidence="3" id="KW-1185">Reference proteome</keyword>
<dbReference type="Proteomes" id="UP000789739">
    <property type="component" value="Unassembled WGS sequence"/>
</dbReference>
<dbReference type="GO" id="GO:0046983">
    <property type="term" value="F:protein dimerization activity"/>
    <property type="evidence" value="ECO:0007669"/>
    <property type="project" value="InterPro"/>
</dbReference>
<protein>
    <submittedName>
        <fullName evidence="2">3333_t:CDS:1</fullName>
    </submittedName>
</protein>
<dbReference type="EMBL" id="CAJVPI010000209">
    <property type="protein sequence ID" value="CAG8501167.1"/>
    <property type="molecule type" value="Genomic_DNA"/>
</dbReference>
<dbReference type="InterPro" id="IPR036638">
    <property type="entry name" value="HLH_DNA-bd_sf"/>
</dbReference>
<gene>
    <name evidence="2" type="ORF">PBRASI_LOCUS2614</name>
</gene>
<dbReference type="Gene3D" id="4.10.280.10">
    <property type="entry name" value="Helix-loop-helix DNA-binding domain"/>
    <property type="match status" value="1"/>
</dbReference>
<dbReference type="InterPro" id="IPR011598">
    <property type="entry name" value="bHLH_dom"/>
</dbReference>
<dbReference type="Pfam" id="PF00010">
    <property type="entry name" value="HLH"/>
    <property type="match status" value="1"/>
</dbReference>
<dbReference type="PROSITE" id="PS50888">
    <property type="entry name" value="BHLH"/>
    <property type="match status" value="1"/>
</dbReference>
<sequence>MSHADARRRQLHVPQRHAAEIKDGFEELRRQLPFACSHNGRIMSKATLLQKTAHHVKKLRSRENFLLEEINRLNRIVLYLNTQLENEKKMGQIYRQIQAFDKVYDSGS</sequence>
<evidence type="ECO:0000313" key="2">
    <source>
        <dbReference type="EMBL" id="CAG8501167.1"/>
    </source>
</evidence>
<dbReference type="AlphaFoldDB" id="A0A9N8ZN43"/>
<name>A0A9N8ZN43_9GLOM</name>
<reference evidence="2" key="1">
    <citation type="submission" date="2021-06" db="EMBL/GenBank/DDBJ databases">
        <authorList>
            <person name="Kallberg Y."/>
            <person name="Tangrot J."/>
            <person name="Rosling A."/>
        </authorList>
    </citation>
    <scope>NUCLEOTIDE SEQUENCE</scope>
    <source>
        <strain evidence="2">BR232B</strain>
    </source>
</reference>
<evidence type="ECO:0000313" key="3">
    <source>
        <dbReference type="Proteomes" id="UP000789739"/>
    </source>
</evidence>